<name>A0A379QS01_SALER</name>
<dbReference type="AlphaFoldDB" id="A0A379QS01"/>
<dbReference type="EMBL" id="UGWQ01000002">
    <property type="protein sequence ID" value="SUG27477.1"/>
    <property type="molecule type" value="Genomic_DNA"/>
</dbReference>
<sequence>MLTIYQPLNGMKMIKFQDIRNKYNEVVQLQKEENERLRQVAGMVMCHFENSLALEQPTWTNLGDDQSNKYVFISTDRGGVKIQAALHELTPDTRGILSFFIGLTVDKSPISFPKVNLFTRLSLCRNGNGFTATVGDGLFETELSAIPTESELAGISEATKRAMLCDLDDCTPKRR</sequence>
<evidence type="ECO:0000313" key="2">
    <source>
        <dbReference type="EMBL" id="SUG27477.1"/>
    </source>
</evidence>
<accession>A0A379QS01</accession>
<reference evidence="1 3" key="1">
    <citation type="submission" date="2018-06" db="EMBL/GenBank/DDBJ databases">
        <authorList>
            <consortium name="Pathogen Informatics"/>
            <person name="Doyle S."/>
        </authorList>
    </citation>
    <scope>NUCLEOTIDE SEQUENCE [LARGE SCALE GENOMIC DNA]</scope>
    <source>
        <strain evidence="1 3">NCTC10718</strain>
    </source>
</reference>
<organism evidence="1 3">
    <name type="scientific">Salmonella enterica</name>
    <name type="common">Salmonella choleraesuis</name>
    <dbReference type="NCBI Taxonomy" id="28901"/>
    <lineage>
        <taxon>Bacteria</taxon>
        <taxon>Pseudomonadati</taxon>
        <taxon>Pseudomonadota</taxon>
        <taxon>Gammaproteobacteria</taxon>
        <taxon>Enterobacterales</taxon>
        <taxon>Enterobacteriaceae</taxon>
        <taxon>Salmonella</taxon>
    </lineage>
</organism>
<gene>
    <name evidence="1" type="ORF">NCTC10718_00484</name>
    <name evidence="2" type="ORF">NCTC10718_04800</name>
</gene>
<dbReference type="Proteomes" id="UP000254332">
    <property type="component" value="Unassembled WGS sequence"/>
</dbReference>
<dbReference type="EMBL" id="UGWQ01000001">
    <property type="protein sequence ID" value="SUF67824.1"/>
    <property type="molecule type" value="Genomic_DNA"/>
</dbReference>
<evidence type="ECO:0000313" key="1">
    <source>
        <dbReference type="EMBL" id="SUF67824.1"/>
    </source>
</evidence>
<protein>
    <submittedName>
        <fullName evidence="1">Uncharacterized protein</fullName>
    </submittedName>
</protein>
<proteinExistence type="predicted"/>
<evidence type="ECO:0000313" key="3">
    <source>
        <dbReference type="Proteomes" id="UP000254332"/>
    </source>
</evidence>